<dbReference type="RefSeq" id="WP_125654513.1">
    <property type="nucleotide sequence ID" value="NZ_AP019308.1"/>
</dbReference>
<dbReference type="Pfam" id="PF08890">
    <property type="entry name" value="Phage_TAC_5"/>
    <property type="match status" value="1"/>
</dbReference>
<dbReference type="OrthoDB" id="1807498at2"/>
<dbReference type="KEGG" id="pbk:Back11_12050"/>
<organism evidence="1 2">
    <name type="scientific">Paenibacillus baekrokdamisoli</name>
    <dbReference type="NCBI Taxonomy" id="1712516"/>
    <lineage>
        <taxon>Bacteria</taxon>
        <taxon>Bacillati</taxon>
        <taxon>Bacillota</taxon>
        <taxon>Bacilli</taxon>
        <taxon>Bacillales</taxon>
        <taxon>Paenibacillaceae</taxon>
        <taxon>Paenibacillus</taxon>
    </lineage>
</organism>
<dbReference type="EMBL" id="AP019308">
    <property type="protein sequence ID" value="BBH19860.1"/>
    <property type="molecule type" value="Genomic_DNA"/>
</dbReference>
<sequence>MSELSAFFAQNVQTDVMEEFVVSTRFKGADGQPVAWKLRTMDEDENEYCRKAATKHIKNKGGQRIPETDYNEYITKLIATSVVFPNLKDAELQKSYGILGECALLKKMLLPGEYATLTQKIQEMNGFDRDMSELVEDVKN</sequence>
<dbReference type="InterPro" id="IPR038559">
    <property type="entry name" value="XkdN-like_sf"/>
</dbReference>
<protein>
    <submittedName>
        <fullName evidence="1">Phage portal protein</fullName>
    </submittedName>
</protein>
<proteinExistence type="predicted"/>
<dbReference type="Proteomes" id="UP000275368">
    <property type="component" value="Chromosome"/>
</dbReference>
<dbReference type="Gene3D" id="3.30.2220.30">
    <property type="match status" value="1"/>
</dbReference>
<dbReference type="AlphaFoldDB" id="A0A3G9ILZ8"/>
<evidence type="ECO:0000313" key="1">
    <source>
        <dbReference type="EMBL" id="BBH19860.1"/>
    </source>
</evidence>
<evidence type="ECO:0000313" key="2">
    <source>
        <dbReference type="Proteomes" id="UP000275368"/>
    </source>
</evidence>
<accession>A0A3G9ILZ8</accession>
<dbReference type="InterPro" id="IPR014986">
    <property type="entry name" value="XkdN-like"/>
</dbReference>
<name>A0A3G9ILZ8_9BACL</name>
<gene>
    <name evidence="1" type="ORF">Back11_12050</name>
</gene>
<keyword evidence="2" id="KW-1185">Reference proteome</keyword>
<reference evidence="1 2" key="1">
    <citation type="submission" date="2018-11" db="EMBL/GenBank/DDBJ databases">
        <title>Complete genome sequence of Paenibacillus baekrokdamisoli strain KCTC 33723.</title>
        <authorList>
            <person name="Kang S.W."/>
            <person name="Lee K.C."/>
            <person name="Kim K.K."/>
            <person name="Kim J.S."/>
            <person name="Kim D.S."/>
            <person name="Ko S.H."/>
            <person name="Yang S.H."/>
            <person name="Lee J.S."/>
        </authorList>
    </citation>
    <scope>NUCLEOTIDE SEQUENCE [LARGE SCALE GENOMIC DNA]</scope>
    <source>
        <strain evidence="1 2">KCTC 33723</strain>
    </source>
</reference>